<reference evidence="2" key="1">
    <citation type="submission" date="2016-10" db="EMBL/GenBank/DDBJ databases">
        <title>The complete genome sequence of the rumen bacterium Butyrivibrio hungatei MB2003.</title>
        <authorList>
            <person name="Palevich N."/>
            <person name="Kelly W.J."/>
            <person name="Leahy S.C."/>
            <person name="Altermann E."/>
            <person name="Rakonjac J."/>
            <person name="Attwood G.T."/>
        </authorList>
    </citation>
    <scope>NUCLEOTIDE SEQUENCE [LARGE SCALE GENOMIC DNA]</scope>
    <source>
        <strain evidence="2">MB2003</strain>
    </source>
</reference>
<dbReference type="Proteomes" id="UP000179284">
    <property type="component" value="Chromosome I"/>
</dbReference>
<accession>A0A1D9P0N9</accession>
<organism evidence="1 2">
    <name type="scientific">Butyrivibrio hungatei</name>
    <dbReference type="NCBI Taxonomy" id="185008"/>
    <lineage>
        <taxon>Bacteria</taxon>
        <taxon>Bacillati</taxon>
        <taxon>Bacillota</taxon>
        <taxon>Clostridia</taxon>
        <taxon>Lachnospirales</taxon>
        <taxon>Lachnospiraceae</taxon>
        <taxon>Butyrivibrio</taxon>
    </lineage>
</organism>
<keyword evidence="2" id="KW-1185">Reference proteome</keyword>
<gene>
    <name evidence="1" type="ORF">bhn_I1039</name>
</gene>
<name>A0A1D9P0N9_9FIRM</name>
<proteinExistence type="predicted"/>
<dbReference type="KEGG" id="bhu:bhn_I1039"/>
<dbReference type="EMBL" id="CP017831">
    <property type="protein sequence ID" value="AOZ96073.1"/>
    <property type="molecule type" value="Genomic_DNA"/>
</dbReference>
<dbReference type="AlphaFoldDB" id="A0A1D9P0N9"/>
<dbReference type="RefSeq" id="WP_071175792.1">
    <property type="nucleotide sequence ID" value="NZ_CP017831.1"/>
</dbReference>
<sequence length="96" mass="11040">MKKKETIEALINMWTSPVIEKEDGTKSIVVHVSDDGKYCGIQLPEVHLVYNSGFVKEDFREILELIDSEYDSLWFEAENCDPDSERKDDLVLSCLV</sequence>
<dbReference type="OrthoDB" id="2007215at2"/>
<evidence type="ECO:0000313" key="1">
    <source>
        <dbReference type="EMBL" id="AOZ96073.1"/>
    </source>
</evidence>
<protein>
    <submittedName>
        <fullName evidence="1">Uncharacterized protein</fullName>
    </submittedName>
</protein>
<evidence type="ECO:0000313" key="2">
    <source>
        <dbReference type="Proteomes" id="UP000179284"/>
    </source>
</evidence>